<comment type="subcellular location">
    <subcellularLocation>
        <location evidence="1">Membrane</location>
        <topology evidence="1">Multi-pass membrane protein</topology>
    </subcellularLocation>
</comment>
<feature type="compositionally biased region" description="Low complexity" evidence="5">
    <location>
        <begin position="616"/>
        <end position="636"/>
    </location>
</feature>
<dbReference type="Proteomes" id="UP001165065">
    <property type="component" value="Unassembled WGS sequence"/>
</dbReference>
<keyword evidence="4 6" id="KW-0472">Membrane</keyword>
<evidence type="ECO:0000256" key="3">
    <source>
        <dbReference type="ARBA" id="ARBA00022989"/>
    </source>
</evidence>
<name>A0A9W7G370_9STRA</name>
<organism evidence="8 9">
    <name type="scientific">Triparma columacea</name>
    <dbReference type="NCBI Taxonomy" id="722753"/>
    <lineage>
        <taxon>Eukaryota</taxon>
        <taxon>Sar</taxon>
        <taxon>Stramenopiles</taxon>
        <taxon>Ochrophyta</taxon>
        <taxon>Bolidophyceae</taxon>
        <taxon>Parmales</taxon>
        <taxon>Triparmaceae</taxon>
        <taxon>Triparma</taxon>
    </lineage>
</organism>
<dbReference type="OrthoDB" id="263481at2759"/>
<keyword evidence="9" id="KW-1185">Reference proteome</keyword>
<feature type="compositionally biased region" description="Basic residues" evidence="5">
    <location>
        <begin position="592"/>
        <end position="601"/>
    </location>
</feature>
<evidence type="ECO:0000313" key="9">
    <source>
        <dbReference type="Proteomes" id="UP001165065"/>
    </source>
</evidence>
<feature type="transmembrane region" description="Helical" evidence="6">
    <location>
        <begin position="250"/>
        <end position="268"/>
    </location>
</feature>
<keyword evidence="3 6" id="KW-1133">Transmembrane helix</keyword>
<dbReference type="InterPro" id="IPR039031">
    <property type="entry name" value="Mucolipin"/>
</dbReference>
<feature type="transmembrane region" description="Helical" evidence="6">
    <location>
        <begin position="442"/>
        <end position="463"/>
    </location>
</feature>
<evidence type="ECO:0000256" key="2">
    <source>
        <dbReference type="ARBA" id="ARBA00022692"/>
    </source>
</evidence>
<reference evidence="9" key="1">
    <citation type="journal article" date="2023" name="Commun. Biol.">
        <title>Genome analysis of Parmales, the sister group of diatoms, reveals the evolutionary specialization of diatoms from phago-mixotrophs to photoautotrophs.</title>
        <authorList>
            <person name="Ban H."/>
            <person name="Sato S."/>
            <person name="Yoshikawa S."/>
            <person name="Yamada K."/>
            <person name="Nakamura Y."/>
            <person name="Ichinomiya M."/>
            <person name="Sato N."/>
            <person name="Blanc-Mathieu R."/>
            <person name="Endo H."/>
            <person name="Kuwata A."/>
            <person name="Ogata H."/>
        </authorList>
    </citation>
    <scope>NUCLEOTIDE SEQUENCE [LARGE SCALE GENOMIC DNA]</scope>
</reference>
<evidence type="ECO:0000256" key="5">
    <source>
        <dbReference type="SAM" id="MobiDB-lite"/>
    </source>
</evidence>
<evidence type="ECO:0000259" key="7">
    <source>
        <dbReference type="Pfam" id="PF08016"/>
    </source>
</evidence>
<dbReference type="GO" id="GO:0072345">
    <property type="term" value="F:NAADP-sensitive calcium-release channel activity"/>
    <property type="evidence" value="ECO:0007669"/>
    <property type="project" value="TreeGrafter"/>
</dbReference>
<feature type="domain" description="Polycystin cation channel PKD1/PKD2" evidence="7">
    <location>
        <begin position="379"/>
        <end position="504"/>
    </location>
</feature>
<dbReference type="InterPro" id="IPR013122">
    <property type="entry name" value="PKD1_2_channel"/>
</dbReference>
<keyword evidence="2 6" id="KW-0812">Transmembrane</keyword>
<dbReference type="AlphaFoldDB" id="A0A9W7G370"/>
<gene>
    <name evidence="8" type="ORF">TrCOL_g1072</name>
</gene>
<feature type="transmembrane region" description="Helical" evidence="6">
    <location>
        <begin position="475"/>
        <end position="493"/>
    </location>
</feature>
<dbReference type="EMBL" id="BRYA01000735">
    <property type="protein sequence ID" value="GMI31105.1"/>
    <property type="molecule type" value="Genomic_DNA"/>
</dbReference>
<feature type="region of interest" description="Disordered" evidence="5">
    <location>
        <begin position="578"/>
        <end position="649"/>
    </location>
</feature>
<feature type="compositionally biased region" description="Basic and acidic residues" evidence="5">
    <location>
        <begin position="602"/>
        <end position="615"/>
    </location>
</feature>
<feature type="transmembrane region" description="Helical" evidence="6">
    <location>
        <begin position="377"/>
        <end position="394"/>
    </location>
</feature>
<evidence type="ECO:0000256" key="4">
    <source>
        <dbReference type="ARBA" id="ARBA00023136"/>
    </source>
</evidence>
<feature type="compositionally biased region" description="Basic and acidic residues" evidence="5">
    <location>
        <begin position="637"/>
        <end position="649"/>
    </location>
</feature>
<dbReference type="Pfam" id="PF08016">
    <property type="entry name" value="PKD_channel"/>
    <property type="match status" value="1"/>
</dbReference>
<evidence type="ECO:0000313" key="8">
    <source>
        <dbReference type="EMBL" id="GMI31105.1"/>
    </source>
</evidence>
<feature type="transmembrane region" description="Helical" evidence="6">
    <location>
        <begin position="414"/>
        <end position="436"/>
    </location>
</feature>
<protein>
    <recommendedName>
        <fullName evidence="7">Polycystin cation channel PKD1/PKD2 domain-containing protein</fullName>
    </recommendedName>
</protein>
<dbReference type="GO" id="GO:0016020">
    <property type="term" value="C:membrane"/>
    <property type="evidence" value="ECO:0007669"/>
    <property type="project" value="UniProtKB-SubCell"/>
</dbReference>
<feature type="transmembrane region" description="Helical" evidence="6">
    <location>
        <begin position="212"/>
        <end position="230"/>
    </location>
</feature>
<dbReference type="PANTHER" id="PTHR12127:SF7">
    <property type="entry name" value="SD02261P"/>
    <property type="match status" value="1"/>
</dbReference>
<evidence type="ECO:0000256" key="1">
    <source>
        <dbReference type="ARBA" id="ARBA00004141"/>
    </source>
</evidence>
<dbReference type="PANTHER" id="PTHR12127">
    <property type="entry name" value="MUCOLIPIN"/>
    <property type="match status" value="1"/>
</dbReference>
<sequence length="674" mass="77021">MGEPSISDTLLLSPWEKFVKYNKFPFKFTIHLLLLLLVTLQVIVFNLQDAVYSRTMHTGFKYYFMPSNSSYDPSSDEEFTFLYSVKDTLAAVQGVSDGFWEMSRSSIAVVGYVDADSITTCHIPSIITTNTSDPNYFAPKTPSLTIRRAHGQADDMTYTYDSIPQGPIGEFVPEFNSTESLSQLIDNLADFQFEMRLCNENLGKLYRACYEWNVVVTFSFSNYANIFVTVHDDIVGKCDDLDVNEYMSKILHNVGIVLVGIVYLCLIVKDFARRVKVYLYVKRAHGAAQKVLYDSYLEDSDSDVDDAIDANFVGEAGDNVRDVVEIPWKNMPYAVFFKFFPFWSLLSFAGALISAAYSLYTAFDKSYHIPTTILEKFGSGFGCMLLWLSLTQFYKHNKQYYSFILTMQHAIPLLLPFLVGVIPVFVGYAMFGMSYFGSQSALFALPSDAFSTLFSLLNGDVIYQTFISMWQPNQFIVNVYLYTFISVFIYLVLNVTISVVEHSFFTSQGTPRTFDVFIRRGFALQEEDASKDWYQREIEPNKDGARDGLKKRVALKPNFFLPKPEMSLSDDRQTILESRSVGSHRQNDGQRIKSRQLRRRLKREDRKSNRKDSKISSRSASPTNTSPRRRSIPSPSRKNDVANERSNKTELTLHEENVLLSFLEDEVDVALEEL</sequence>
<feature type="transmembrane region" description="Helical" evidence="6">
    <location>
        <begin position="28"/>
        <end position="47"/>
    </location>
</feature>
<accession>A0A9W7G370</accession>
<comment type="caution">
    <text evidence="8">The sequence shown here is derived from an EMBL/GenBank/DDBJ whole genome shotgun (WGS) entry which is preliminary data.</text>
</comment>
<proteinExistence type="predicted"/>
<feature type="transmembrane region" description="Helical" evidence="6">
    <location>
        <begin position="335"/>
        <end position="357"/>
    </location>
</feature>
<evidence type="ECO:0000256" key="6">
    <source>
        <dbReference type="SAM" id="Phobius"/>
    </source>
</evidence>